<keyword evidence="3" id="KW-0804">Transcription</keyword>
<evidence type="ECO:0000256" key="1">
    <source>
        <dbReference type="ARBA" id="ARBA00023015"/>
    </source>
</evidence>
<dbReference type="RefSeq" id="WP_131097974.1">
    <property type="nucleotide sequence ID" value="NZ_CP036455.1"/>
</dbReference>
<dbReference type="Pfam" id="PF00196">
    <property type="entry name" value="GerE"/>
    <property type="match status" value="1"/>
</dbReference>
<name>A0A4V0ZJJ0_9ACTN</name>
<dbReference type="SMART" id="SM00421">
    <property type="entry name" value="HTH_LUXR"/>
    <property type="match status" value="1"/>
</dbReference>
<dbReference type="SUPFAM" id="SSF55781">
    <property type="entry name" value="GAF domain-like"/>
    <property type="match status" value="1"/>
</dbReference>
<dbReference type="EMBL" id="CP036455">
    <property type="protein sequence ID" value="QBI53652.1"/>
    <property type="molecule type" value="Genomic_DNA"/>
</dbReference>
<keyword evidence="1" id="KW-0805">Transcription regulation</keyword>
<dbReference type="AlphaFoldDB" id="A0A4V0ZJJ0"/>
<organism evidence="5 6">
    <name type="scientific">Streptomonospora litoralis</name>
    <dbReference type="NCBI Taxonomy" id="2498135"/>
    <lineage>
        <taxon>Bacteria</taxon>
        <taxon>Bacillati</taxon>
        <taxon>Actinomycetota</taxon>
        <taxon>Actinomycetes</taxon>
        <taxon>Streptosporangiales</taxon>
        <taxon>Nocardiopsidaceae</taxon>
        <taxon>Streptomonospora</taxon>
    </lineage>
</organism>
<dbReference type="InterPro" id="IPR003018">
    <property type="entry name" value="GAF"/>
</dbReference>
<dbReference type="InterPro" id="IPR016032">
    <property type="entry name" value="Sig_transdc_resp-reg_C-effctor"/>
</dbReference>
<dbReference type="Gene3D" id="3.30.450.40">
    <property type="match status" value="1"/>
</dbReference>
<gene>
    <name evidence="5" type="ORF">EKD16_09290</name>
</gene>
<dbReference type="GO" id="GO:0003677">
    <property type="term" value="F:DNA binding"/>
    <property type="evidence" value="ECO:0007669"/>
    <property type="project" value="UniProtKB-KW"/>
</dbReference>
<dbReference type="SUPFAM" id="SSF46894">
    <property type="entry name" value="C-terminal effector domain of the bipartite response regulators"/>
    <property type="match status" value="1"/>
</dbReference>
<dbReference type="OrthoDB" id="4193469at2"/>
<keyword evidence="2" id="KW-0238">DNA-binding</keyword>
<evidence type="ECO:0000259" key="4">
    <source>
        <dbReference type="PROSITE" id="PS50043"/>
    </source>
</evidence>
<proteinExistence type="predicted"/>
<dbReference type="PRINTS" id="PR00038">
    <property type="entry name" value="HTHLUXR"/>
</dbReference>
<dbReference type="PANTHER" id="PTHR44688:SF16">
    <property type="entry name" value="DNA-BINDING TRANSCRIPTIONAL ACTIVATOR DEVR_DOSR"/>
    <property type="match status" value="1"/>
</dbReference>
<dbReference type="Pfam" id="PF01590">
    <property type="entry name" value="GAF"/>
    <property type="match status" value="1"/>
</dbReference>
<dbReference type="InterPro" id="IPR029016">
    <property type="entry name" value="GAF-like_dom_sf"/>
</dbReference>
<dbReference type="CDD" id="cd06170">
    <property type="entry name" value="LuxR_C_like"/>
    <property type="match status" value="1"/>
</dbReference>
<dbReference type="PROSITE" id="PS50043">
    <property type="entry name" value="HTH_LUXR_2"/>
    <property type="match status" value="1"/>
</dbReference>
<evidence type="ECO:0000256" key="3">
    <source>
        <dbReference type="ARBA" id="ARBA00023163"/>
    </source>
</evidence>
<accession>A0A4V0ZJJ0</accession>
<dbReference type="PANTHER" id="PTHR44688">
    <property type="entry name" value="DNA-BINDING TRANSCRIPTIONAL ACTIVATOR DEVR_DOSR"/>
    <property type="match status" value="1"/>
</dbReference>
<evidence type="ECO:0000313" key="6">
    <source>
        <dbReference type="Proteomes" id="UP000292235"/>
    </source>
</evidence>
<dbReference type="Gene3D" id="1.10.10.10">
    <property type="entry name" value="Winged helix-like DNA-binding domain superfamily/Winged helix DNA-binding domain"/>
    <property type="match status" value="1"/>
</dbReference>
<dbReference type="KEGG" id="strr:EKD16_09290"/>
<dbReference type="SMART" id="SM00065">
    <property type="entry name" value="GAF"/>
    <property type="match status" value="1"/>
</dbReference>
<dbReference type="Proteomes" id="UP000292235">
    <property type="component" value="Chromosome"/>
</dbReference>
<keyword evidence="6" id="KW-1185">Reference proteome</keyword>
<reference evidence="5 6" key="1">
    <citation type="submission" date="2019-02" db="EMBL/GenBank/DDBJ databases">
        <authorList>
            <person name="Khodamoradi S."/>
            <person name="Hahnke R.L."/>
            <person name="Kaempfer P."/>
            <person name="Schumann P."/>
            <person name="Rohde M."/>
            <person name="Steinert M."/>
            <person name="Luzhetskyy A."/>
            <person name="Wink J."/>
            <person name="Ruckert C."/>
        </authorList>
    </citation>
    <scope>NUCLEOTIDE SEQUENCE [LARGE SCALE GENOMIC DNA]</scope>
    <source>
        <strain evidence="5 6">M2</strain>
    </source>
</reference>
<evidence type="ECO:0000256" key="2">
    <source>
        <dbReference type="ARBA" id="ARBA00023125"/>
    </source>
</evidence>
<dbReference type="InterPro" id="IPR000792">
    <property type="entry name" value="Tscrpt_reg_LuxR_C"/>
</dbReference>
<feature type="domain" description="HTH luxR-type" evidence="4">
    <location>
        <begin position="289"/>
        <end position="354"/>
    </location>
</feature>
<evidence type="ECO:0000313" key="5">
    <source>
        <dbReference type="EMBL" id="QBI53652.1"/>
    </source>
</evidence>
<protein>
    <submittedName>
        <fullName evidence="5">HTH-type transcriptional regulator</fullName>
    </submittedName>
</protein>
<dbReference type="InterPro" id="IPR036388">
    <property type="entry name" value="WH-like_DNA-bd_sf"/>
</dbReference>
<dbReference type="GO" id="GO:0006355">
    <property type="term" value="P:regulation of DNA-templated transcription"/>
    <property type="evidence" value="ECO:0007669"/>
    <property type="project" value="InterPro"/>
</dbReference>
<sequence length="362" mass="39745">MSGKVDIANNGFFKFVRELNDTQTIDDVRDVYFATVEEVLPADGIGFYRFADDRDSASPLERSSTLSDVFMRTYEEWGRGDDPVLEAVLEHGLPADSHVMLSSLRWNSSAARSILLSEGLSFSLEAPITESGSVVGTVNFARAVGGRPFREEDLSLARLISEHLSLAIERVRRANALSEHVCMVQGALDRFPHGVVVSDTHGKKLFSNRSAKRMMGCLNRASGSHPTGNLESLVDGAVAEFSEFGGQTGTTSVCDDASGRRIIVRSYRDPVRGSVISLLYDCADEESAELPAWGVLSPREQEIAALVSQGLTTKQIAQKAFVSENTVKQHLKRIFAKTSVRNRAELVQLIWSSRERPPIPGR</sequence>